<feature type="domain" description="AN1-type" evidence="7">
    <location>
        <begin position="105"/>
        <end position="153"/>
    </location>
</feature>
<keyword evidence="4" id="KW-0862">Zinc</keyword>
<accession>A0A8H7DPY3</accession>
<dbReference type="AlphaFoldDB" id="A0A8H7DPY3"/>
<dbReference type="InterPro" id="IPR057357">
    <property type="entry name" value="Znf-C2H2_ZFAND2A/B"/>
</dbReference>
<dbReference type="SMART" id="SM00154">
    <property type="entry name" value="ZnF_AN1"/>
    <property type="match status" value="2"/>
</dbReference>
<evidence type="ECO:0000313" key="8">
    <source>
        <dbReference type="EMBL" id="KAF7422520.1"/>
    </source>
</evidence>
<evidence type="ECO:0000256" key="6">
    <source>
        <dbReference type="SAM" id="MobiDB-lite"/>
    </source>
</evidence>
<keyword evidence="3 5" id="KW-0863">Zinc-finger</keyword>
<dbReference type="SUPFAM" id="SSF118310">
    <property type="entry name" value="AN1-like Zinc finger"/>
    <property type="match status" value="2"/>
</dbReference>
<dbReference type="Pfam" id="PF01428">
    <property type="entry name" value="zf-AN1"/>
    <property type="match status" value="2"/>
</dbReference>
<keyword evidence="9" id="KW-1185">Reference proteome</keyword>
<feature type="compositionally biased region" description="Polar residues" evidence="6">
    <location>
        <begin position="147"/>
        <end position="166"/>
    </location>
</feature>
<dbReference type="InterPro" id="IPR035896">
    <property type="entry name" value="AN1-like_Znf"/>
</dbReference>
<evidence type="ECO:0000256" key="2">
    <source>
        <dbReference type="ARBA" id="ARBA00022737"/>
    </source>
</evidence>
<proteinExistence type="predicted"/>
<dbReference type="Proteomes" id="UP000623687">
    <property type="component" value="Unassembled WGS sequence"/>
</dbReference>
<name>A0A8H7DPY3_PLEOS</name>
<keyword evidence="1" id="KW-0479">Metal-binding</keyword>
<dbReference type="InterPro" id="IPR000058">
    <property type="entry name" value="Znf_AN1"/>
</dbReference>
<dbReference type="GO" id="GO:0005737">
    <property type="term" value="C:cytoplasm"/>
    <property type="evidence" value="ECO:0007669"/>
    <property type="project" value="TreeGrafter"/>
</dbReference>
<evidence type="ECO:0000313" key="9">
    <source>
        <dbReference type="Proteomes" id="UP000623687"/>
    </source>
</evidence>
<dbReference type="RefSeq" id="XP_036627552.1">
    <property type="nucleotide sequence ID" value="XM_036780169.1"/>
</dbReference>
<feature type="compositionally biased region" description="Polar residues" evidence="6">
    <location>
        <begin position="218"/>
        <end position="227"/>
    </location>
</feature>
<evidence type="ECO:0000259" key="7">
    <source>
        <dbReference type="PROSITE" id="PS51039"/>
    </source>
</evidence>
<feature type="region of interest" description="Disordered" evidence="6">
    <location>
        <begin position="144"/>
        <end position="166"/>
    </location>
</feature>
<evidence type="ECO:0000256" key="5">
    <source>
        <dbReference type="PROSITE-ProRule" id="PRU00449"/>
    </source>
</evidence>
<protein>
    <recommendedName>
        <fullName evidence="7">AN1-type domain-containing protein</fullName>
    </recommendedName>
</protein>
<feature type="region of interest" description="Disordered" evidence="6">
    <location>
        <begin position="188"/>
        <end position="241"/>
    </location>
</feature>
<dbReference type="Pfam" id="PF25403">
    <property type="entry name" value="zf-C2H2_ZFAND2"/>
    <property type="match status" value="1"/>
</dbReference>
<dbReference type="PANTHER" id="PTHR14677">
    <property type="entry name" value="ARSENITE INDUCUBLE RNA ASSOCIATED PROTEIN AIP-1-RELATED"/>
    <property type="match status" value="1"/>
</dbReference>
<gene>
    <name evidence="8" type="ORF">PC9H_010676</name>
</gene>
<organism evidence="8 9">
    <name type="scientific">Pleurotus ostreatus</name>
    <name type="common">Oyster mushroom</name>
    <name type="synonym">White-rot fungus</name>
    <dbReference type="NCBI Taxonomy" id="5322"/>
    <lineage>
        <taxon>Eukaryota</taxon>
        <taxon>Fungi</taxon>
        <taxon>Dikarya</taxon>
        <taxon>Basidiomycota</taxon>
        <taxon>Agaricomycotina</taxon>
        <taxon>Agaricomycetes</taxon>
        <taxon>Agaricomycetidae</taxon>
        <taxon>Agaricales</taxon>
        <taxon>Pleurotineae</taxon>
        <taxon>Pleurotaceae</taxon>
        <taxon>Pleurotus</taxon>
    </lineage>
</organism>
<evidence type="ECO:0000256" key="1">
    <source>
        <dbReference type="ARBA" id="ARBA00022723"/>
    </source>
</evidence>
<evidence type="ECO:0000256" key="4">
    <source>
        <dbReference type="ARBA" id="ARBA00022833"/>
    </source>
</evidence>
<keyword evidence="2" id="KW-0677">Repeat</keyword>
<dbReference type="PROSITE" id="PS51039">
    <property type="entry name" value="ZF_AN1"/>
    <property type="match status" value="2"/>
</dbReference>
<dbReference type="VEuPathDB" id="FungiDB:PC9H_010676"/>
<dbReference type="GeneID" id="59380494"/>
<feature type="domain" description="AN1-type" evidence="7">
    <location>
        <begin position="13"/>
        <end position="61"/>
    </location>
</feature>
<dbReference type="Gene3D" id="4.10.1110.10">
    <property type="entry name" value="AN1-like Zinc finger"/>
    <property type="match status" value="2"/>
</dbReference>
<comment type="caution">
    <text evidence="8">The sequence shown here is derived from an EMBL/GenBank/DDBJ whole genome shotgun (WGS) entry which is preliminary data.</text>
</comment>
<dbReference type="EMBL" id="JACETU010000008">
    <property type="protein sequence ID" value="KAF7422520.1"/>
    <property type="molecule type" value="Genomic_DNA"/>
</dbReference>
<evidence type="ECO:0000256" key="3">
    <source>
        <dbReference type="ARBA" id="ARBA00022771"/>
    </source>
</evidence>
<dbReference type="OrthoDB" id="431929at2759"/>
<sequence>MATSTSERDTHLLSVGKQCSLQTCMLVDFLPFKCQHCSKSYCGEHFKVEAHKCPEYDESKYDRVAPNCPLCNEPVAVPPNQDPNIRMEQHLTRDCSVMTGRTGKKKSGPVCARTKCGKTLFAPIQCNQCKQQFCPSHRFPADHSCTAPPNSSTSRTGGNTLGSSPGRSLADLYANAKKSNAVKTAFASAPSLGSNKNVSSSRSPIATTSSQSKATPAPSESKSTTRIPFSKQDRSTSLAPLANTTVALSPTSTNSSSNTNDALTITTNSLSTHDSNNDNKPPRIIDPMSFVPRSVFSMA</sequence>
<feature type="compositionally biased region" description="Low complexity" evidence="6">
    <location>
        <begin position="199"/>
        <end position="212"/>
    </location>
</feature>
<reference evidence="8" key="1">
    <citation type="submission" date="2019-07" db="EMBL/GenBank/DDBJ databases">
        <authorList>
            <person name="Palmer J.M."/>
        </authorList>
    </citation>
    <scope>NUCLEOTIDE SEQUENCE</scope>
    <source>
        <strain evidence="8">PC9</strain>
    </source>
</reference>
<dbReference type="PANTHER" id="PTHR14677:SF20">
    <property type="entry name" value="ZINC FINGER AN1-TYPE CONTAINING 2A-RELATED"/>
    <property type="match status" value="1"/>
</dbReference>
<dbReference type="GO" id="GO:0008270">
    <property type="term" value="F:zinc ion binding"/>
    <property type="evidence" value="ECO:0007669"/>
    <property type="project" value="UniProtKB-KW"/>
</dbReference>